<dbReference type="EMBL" id="DS995726">
    <property type="protein sequence ID" value="EGE03334.1"/>
    <property type="molecule type" value="Genomic_DNA"/>
</dbReference>
<proteinExistence type="predicted"/>
<evidence type="ECO:0000313" key="2">
    <source>
        <dbReference type="EMBL" id="EGE03334.1"/>
    </source>
</evidence>
<feature type="compositionally biased region" description="Polar residues" evidence="1">
    <location>
        <begin position="108"/>
        <end position="118"/>
    </location>
</feature>
<sequence length="118" mass="13203">MSSSMLKGKNKRRKKRWEGAGVVRIINSYYAESLSHTNLASPFTTFAKVDGYPVKEKGRGERKARARAGYSSRACSIKEGQKSNGKGERSEAHQRLLPNKRQPRVKKQASSLILPTIL</sequence>
<evidence type="ECO:0000256" key="1">
    <source>
        <dbReference type="SAM" id="MobiDB-lite"/>
    </source>
</evidence>
<keyword evidence="3" id="KW-1185">Reference proteome</keyword>
<dbReference type="AlphaFoldDB" id="F2PN66"/>
<organism evidence="2 3">
    <name type="scientific">Trichophyton equinum (strain ATCC MYA-4606 / CBS 127.97)</name>
    <name type="common">Horse ringworm fungus</name>
    <dbReference type="NCBI Taxonomy" id="559882"/>
    <lineage>
        <taxon>Eukaryota</taxon>
        <taxon>Fungi</taxon>
        <taxon>Dikarya</taxon>
        <taxon>Ascomycota</taxon>
        <taxon>Pezizomycotina</taxon>
        <taxon>Eurotiomycetes</taxon>
        <taxon>Eurotiomycetidae</taxon>
        <taxon>Onygenales</taxon>
        <taxon>Arthrodermataceae</taxon>
        <taxon>Trichophyton</taxon>
    </lineage>
</organism>
<protein>
    <submittedName>
        <fullName evidence="2">Uncharacterized protein</fullName>
    </submittedName>
</protein>
<feature type="compositionally biased region" description="Basic and acidic residues" evidence="1">
    <location>
        <begin position="79"/>
        <end position="94"/>
    </location>
</feature>
<evidence type="ECO:0000313" key="3">
    <source>
        <dbReference type="Proteomes" id="UP000009169"/>
    </source>
</evidence>
<dbReference type="HOGENOM" id="CLU_2074799_0_0_1"/>
<feature type="region of interest" description="Disordered" evidence="1">
    <location>
        <begin position="56"/>
        <end position="118"/>
    </location>
</feature>
<dbReference type="VEuPathDB" id="FungiDB:TEQG_02367"/>
<gene>
    <name evidence="2" type="ORF">TEQG_02367</name>
</gene>
<name>F2PN66_TRIEC</name>
<reference evidence="3" key="1">
    <citation type="journal article" date="2012" name="MBio">
        <title>Comparative genome analysis of Trichophyton rubrum and related dermatophytes reveals candidate genes involved in infection.</title>
        <authorList>
            <person name="Martinez D.A."/>
            <person name="Oliver B.G."/>
            <person name="Graeser Y."/>
            <person name="Goldberg J.M."/>
            <person name="Li W."/>
            <person name="Martinez-Rossi N.M."/>
            <person name="Monod M."/>
            <person name="Shelest E."/>
            <person name="Barton R.C."/>
            <person name="Birch E."/>
            <person name="Brakhage A.A."/>
            <person name="Chen Z."/>
            <person name="Gurr S.J."/>
            <person name="Heiman D."/>
            <person name="Heitman J."/>
            <person name="Kosti I."/>
            <person name="Rossi A."/>
            <person name="Saif S."/>
            <person name="Samalova M."/>
            <person name="Saunders C.W."/>
            <person name="Shea T."/>
            <person name="Summerbell R.C."/>
            <person name="Xu J."/>
            <person name="Young S."/>
            <person name="Zeng Q."/>
            <person name="Birren B.W."/>
            <person name="Cuomo C.A."/>
            <person name="White T.C."/>
        </authorList>
    </citation>
    <scope>NUCLEOTIDE SEQUENCE [LARGE SCALE GENOMIC DNA]</scope>
    <source>
        <strain evidence="3">ATCC MYA-4606 / CBS 127.97</strain>
    </source>
</reference>
<accession>F2PN66</accession>
<dbReference type="Proteomes" id="UP000009169">
    <property type="component" value="Unassembled WGS sequence"/>
</dbReference>